<dbReference type="Proteomes" id="UP000016933">
    <property type="component" value="Unassembled WGS sequence"/>
</dbReference>
<reference evidence="3" key="1">
    <citation type="journal article" date="2012" name="PLoS Genet.">
        <title>The genomes of the fungal plant pathogens Cladosporium fulvum and Dothistroma septosporum reveal adaptation to different hosts and lifestyles but also signatures of common ancestry.</title>
        <authorList>
            <person name="de Wit P.J.G.M."/>
            <person name="van der Burgt A."/>
            <person name="Oekmen B."/>
            <person name="Stergiopoulos I."/>
            <person name="Abd-Elsalam K.A."/>
            <person name="Aerts A.L."/>
            <person name="Bahkali A.H."/>
            <person name="Beenen H.G."/>
            <person name="Chettri P."/>
            <person name="Cox M.P."/>
            <person name="Datema E."/>
            <person name="de Vries R.P."/>
            <person name="Dhillon B."/>
            <person name="Ganley A.R."/>
            <person name="Griffiths S.A."/>
            <person name="Guo Y."/>
            <person name="Hamelin R.C."/>
            <person name="Henrissat B."/>
            <person name="Kabir M.S."/>
            <person name="Jashni M.K."/>
            <person name="Kema G."/>
            <person name="Klaubauf S."/>
            <person name="Lapidus A."/>
            <person name="Levasseur A."/>
            <person name="Lindquist E."/>
            <person name="Mehrabi R."/>
            <person name="Ohm R.A."/>
            <person name="Owen T.J."/>
            <person name="Salamov A."/>
            <person name="Schwelm A."/>
            <person name="Schijlen E."/>
            <person name="Sun H."/>
            <person name="van den Burg H.A."/>
            <person name="van Ham R.C.H.J."/>
            <person name="Zhang S."/>
            <person name="Goodwin S.B."/>
            <person name="Grigoriev I.V."/>
            <person name="Collemare J."/>
            <person name="Bradshaw R.E."/>
        </authorList>
    </citation>
    <scope>NUCLEOTIDE SEQUENCE [LARGE SCALE GENOMIC DNA]</scope>
    <source>
        <strain evidence="3">NZE10 / CBS 128990</strain>
    </source>
</reference>
<feature type="compositionally biased region" description="Basic and acidic residues" evidence="1">
    <location>
        <begin position="15"/>
        <end position="24"/>
    </location>
</feature>
<evidence type="ECO:0000313" key="3">
    <source>
        <dbReference type="Proteomes" id="UP000016933"/>
    </source>
</evidence>
<accession>N1PMV9</accession>
<organism evidence="2 3">
    <name type="scientific">Dothistroma septosporum (strain NZE10 / CBS 128990)</name>
    <name type="common">Red band needle blight fungus</name>
    <name type="synonym">Mycosphaerella pini</name>
    <dbReference type="NCBI Taxonomy" id="675120"/>
    <lineage>
        <taxon>Eukaryota</taxon>
        <taxon>Fungi</taxon>
        <taxon>Dikarya</taxon>
        <taxon>Ascomycota</taxon>
        <taxon>Pezizomycotina</taxon>
        <taxon>Dothideomycetes</taxon>
        <taxon>Dothideomycetidae</taxon>
        <taxon>Mycosphaerellales</taxon>
        <taxon>Mycosphaerellaceae</taxon>
        <taxon>Dothistroma</taxon>
    </lineage>
</organism>
<evidence type="ECO:0000313" key="2">
    <source>
        <dbReference type="EMBL" id="EME43720.1"/>
    </source>
</evidence>
<sequence length="82" mass="9232">MSTKETPVVEEATEQDARRAHNKTYESRVYQPLNTARQQIRVFVVEPGSEGAPVCGTFQVVSLEDDPKPLYETISYAWGSKN</sequence>
<proteinExistence type="predicted"/>
<evidence type="ECO:0008006" key="4">
    <source>
        <dbReference type="Google" id="ProtNLM"/>
    </source>
</evidence>
<name>N1PMV9_DOTSN</name>
<dbReference type="EMBL" id="KB446539">
    <property type="protein sequence ID" value="EME43720.1"/>
    <property type="molecule type" value="Genomic_DNA"/>
</dbReference>
<dbReference type="AlphaFoldDB" id="N1PMV9"/>
<dbReference type="OrthoDB" id="3636603at2759"/>
<gene>
    <name evidence="2" type="ORF">DOTSEDRAFT_23853</name>
</gene>
<reference evidence="2 3" key="2">
    <citation type="journal article" date="2012" name="PLoS Pathog.">
        <title>Diverse lifestyles and strategies of plant pathogenesis encoded in the genomes of eighteen Dothideomycetes fungi.</title>
        <authorList>
            <person name="Ohm R.A."/>
            <person name="Feau N."/>
            <person name="Henrissat B."/>
            <person name="Schoch C.L."/>
            <person name="Horwitz B.A."/>
            <person name="Barry K.W."/>
            <person name="Condon B.J."/>
            <person name="Copeland A.C."/>
            <person name="Dhillon B."/>
            <person name="Glaser F."/>
            <person name="Hesse C.N."/>
            <person name="Kosti I."/>
            <person name="LaButti K."/>
            <person name="Lindquist E.A."/>
            <person name="Lucas S."/>
            <person name="Salamov A.A."/>
            <person name="Bradshaw R.E."/>
            <person name="Ciuffetti L."/>
            <person name="Hamelin R.C."/>
            <person name="Kema G.H.J."/>
            <person name="Lawrence C."/>
            <person name="Scott J.A."/>
            <person name="Spatafora J.W."/>
            <person name="Turgeon B.G."/>
            <person name="de Wit P.J.G.M."/>
            <person name="Zhong S."/>
            <person name="Goodwin S.B."/>
            <person name="Grigoriev I.V."/>
        </authorList>
    </citation>
    <scope>NUCLEOTIDE SEQUENCE [LARGE SCALE GENOMIC DNA]</scope>
    <source>
        <strain evidence="3">NZE10 / CBS 128990</strain>
    </source>
</reference>
<dbReference type="HOGENOM" id="CLU_2558258_0_0_1"/>
<protein>
    <recommendedName>
        <fullName evidence="4">Heterokaryon incompatibility domain-containing protein</fullName>
    </recommendedName>
</protein>
<feature type="region of interest" description="Disordered" evidence="1">
    <location>
        <begin position="1"/>
        <end position="24"/>
    </location>
</feature>
<keyword evidence="3" id="KW-1185">Reference proteome</keyword>
<evidence type="ECO:0000256" key="1">
    <source>
        <dbReference type="SAM" id="MobiDB-lite"/>
    </source>
</evidence>